<name>A0ABQ0J8A9_9VIBR</name>
<evidence type="ECO:0000313" key="2">
    <source>
        <dbReference type="Proteomes" id="UP000029223"/>
    </source>
</evidence>
<reference evidence="2" key="2">
    <citation type="submission" date="2014-09" db="EMBL/GenBank/DDBJ databases">
        <authorList>
            <consortium name="NBRP consortium"/>
            <person name="Sawabe T."/>
            <person name="Meirelles P."/>
            <person name="Nakanishi M."/>
            <person name="Sayaka M."/>
            <person name="Hattori M."/>
            <person name="Ohkuma M."/>
        </authorList>
    </citation>
    <scope>NUCLEOTIDE SEQUENCE [LARGE SCALE GENOMIC DNA]</scope>
    <source>
        <strain evidence="2">JCM 19239</strain>
    </source>
</reference>
<proteinExistence type="predicted"/>
<gene>
    <name evidence="1" type="ORF">JCM19239_5825</name>
</gene>
<dbReference type="EMBL" id="BBMS01000007">
    <property type="protein sequence ID" value="GAL24998.1"/>
    <property type="molecule type" value="Genomic_DNA"/>
</dbReference>
<comment type="caution">
    <text evidence="1">The sequence shown here is derived from an EMBL/GenBank/DDBJ whole genome shotgun (WGS) entry which is preliminary data.</text>
</comment>
<evidence type="ECO:0000313" key="1">
    <source>
        <dbReference type="EMBL" id="GAL24998.1"/>
    </source>
</evidence>
<dbReference type="Proteomes" id="UP000029223">
    <property type="component" value="Unassembled WGS sequence"/>
</dbReference>
<organism evidence="1 2">
    <name type="scientific">Vibrio variabilis</name>
    <dbReference type="NCBI Taxonomy" id="990271"/>
    <lineage>
        <taxon>Bacteria</taxon>
        <taxon>Pseudomonadati</taxon>
        <taxon>Pseudomonadota</taxon>
        <taxon>Gammaproteobacteria</taxon>
        <taxon>Vibrionales</taxon>
        <taxon>Vibrionaceae</taxon>
        <taxon>Vibrio</taxon>
    </lineage>
</organism>
<accession>A0ABQ0J8A9</accession>
<reference evidence="2" key="1">
    <citation type="submission" date="2014-09" db="EMBL/GenBank/DDBJ databases">
        <title>Vibrio variabilis JCM 19239. (C206) whole genome shotgun sequence.</title>
        <authorList>
            <person name="Sawabe T."/>
            <person name="Meirelles P."/>
            <person name="Nakanishi M."/>
            <person name="Sayaka M."/>
            <person name="Hattori M."/>
            <person name="Ohkuma M."/>
        </authorList>
    </citation>
    <scope>NUCLEOTIDE SEQUENCE [LARGE SCALE GENOMIC DNA]</scope>
    <source>
        <strain evidence="2">JCM 19239</strain>
    </source>
</reference>
<keyword evidence="2" id="KW-1185">Reference proteome</keyword>
<protein>
    <submittedName>
        <fullName evidence="1">Uncharacterized protein</fullName>
    </submittedName>
</protein>
<sequence>MKCKTEQDLKETEITGNNIYDFQGVEVICNSNDCQGLLVPLELVETMFDNLELRCPACGEAYARVTSDDEY</sequence>